<reference evidence="1" key="2">
    <citation type="submission" date="2021-09" db="EMBL/GenBank/DDBJ databases">
        <authorList>
            <person name="Gilroy R."/>
        </authorList>
    </citation>
    <scope>NUCLEOTIDE SEQUENCE</scope>
    <source>
        <strain evidence="1">ChiHjej13B12-14962</strain>
    </source>
</reference>
<dbReference type="GO" id="GO:0047617">
    <property type="term" value="F:fatty acyl-CoA hydrolase activity"/>
    <property type="evidence" value="ECO:0007669"/>
    <property type="project" value="TreeGrafter"/>
</dbReference>
<dbReference type="SUPFAM" id="SSF54637">
    <property type="entry name" value="Thioesterase/thiol ester dehydrase-isomerase"/>
    <property type="match status" value="1"/>
</dbReference>
<dbReference type="PANTHER" id="PTHR31793:SF24">
    <property type="entry name" value="LONG-CHAIN ACYL-COA THIOESTERASE FADM"/>
    <property type="match status" value="1"/>
</dbReference>
<sequence length="147" mass="16734">MSNFEQIQAIATPIEVQLRWSDQDINGHINNVNILMLVEEARIQATQQWTQTTPGVDGTRRVTRALNTDFNREVHYGKETIVWVWIVRVGQTSFVFGQLLEQDGVPCVYAEATMVRLDADTGKPKPHDEAYRRLLETHVGPAYDPKA</sequence>
<dbReference type="PANTHER" id="PTHR31793">
    <property type="entry name" value="4-HYDROXYBENZOYL-COA THIOESTERASE FAMILY MEMBER"/>
    <property type="match status" value="1"/>
</dbReference>
<dbReference type="Gene3D" id="3.10.129.10">
    <property type="entry name" value="Hotdog Thioesterase"/>
    <property type="match status" value="1"/>
</dbReference>
<dbReference type="Pfam" id="PF13279">
    <property type="entry name" value="4HBT_2"/>
    <property type="match status" value="1"/>
</dbReference>
<evidence type="ECO:0000313" key="1">
    <source>
        <dbReference type="EMBL" id="HJF14002.1"/>
    </source>
</evidence>
<dbReference type="Proteomes" id="UP000703315">
    <property type="component" value="Unassembled WGS sequence"/>
</dbReference>
<gene>
    <name evidence="1" type="ORF">K8V32_04260</name>
</gene>
<dbReference type="CDD" id="cd00586">
    <property type="entry name" value="4HBT"/>
    <property type="match status" value="1"/>
</dbReference>
<comment type="caution">
    <text evidence="1">The sequence shown here is derived from an EMBL/GenBank/DDBJ whole genome shotgun (WGS) entry which is preliminary data.</text>
</comment>
<proteinExistence type="predicted"/>
<dbReference type="RefSeq" id="WP_303903384.1">
    <property type="nucleotide sequence ID" value="NZ_DYXC01000058.1"/>
</dbReference>
<organism evidence="1 2">
    <name type="scientific">Enteractinococcus helveticum</name>
    <dbReference type="NCBI Taxonomy" id="1837282"/>
    <lineage>
        <taxon>Bacteria</taxon>
        <taxon>Bacillati</taxon>
        <taxon>Actinomycetota</taxon>
        <taxon>Actinomycetes</taxon>
        <taxon>Micrococcales</taxon>
        <taxon>Micrococcaceae</taxon>
    </lineage>
</organism>
<accession>A0A921K6Z9</accession>
<dbReference type="InterPro" id="IPR050563">
    <property type="entry name" value="4-hydroxybenzoyl-CoA_TE"/>
</dbReference>
<protein>
    <submittedName>
        <fullName evidence="1">Acyl-CoA thioesterase</fullName>
    </submittedName>
</protein>
<dbReference type="InterPro" id="IPR029069">
    <property type="entry name" value="HotDog_dom_sf"/>
</dbReference>
<dbReference type="EMBL" id="DYXC01000058">
    <property type="protein sequence ID" value="HJF14002.1"/>
    <property type="molecule type" value="Genomic_DNA"/>
</dbReference>
<evidence type="ECO:0000313" key="2">
    <source>
        <dbReference type="Proteomes" id="UP000703315"/>
    </source>
</evidence>
<dbReference type="AlphaFoldDB" id="A0A921K6Z9"/>
<reference evidence="1" key="1">
    <citation type="journal article" date="2021" name="PeerJ">
        <title>Extensive microbial diversity within the chicken gut microbiome revealed by metagenomics and culture.</title>
        <authorList>
            <person name="Gilroy R."/>
            <person name="Ravi A."/>
            <person name="Getino M."/>
            <person name="Pursley I."/>
            <person name="Horton D.L."/>
            <person name="Alikhan N.F."/>
            <person name="Baker D."/>
            <person name="Gharbi K."/>
            <person name="Hall N."/>
            <person name="Watson M."/>
            <person name="Adriaenssens E.M."/>
            <person name="Foster-Nyarko E."/>
            <person name="Jarju S."/>
            <person name="Secka A."/>
            <person name="Antonio M."/>
            <person name="Oren A."/>
            <person name="Chaudhuri R.R."/>
            <person name="La Ragione R."/>
            <person name="Hildebrand F."/>
            <person name="Pallen M.J."/>
        </authorList>
    </citation>
    <scope>NUCLEOTIDE SEQUENCE</scope>
    <source>
        <strain evidence="1">ChiHjej13B12-14962</strain>
    </source>
</reference>
<name>A0A921K6Z9_9MICC</name>